<evidence type="ECO:0000313" key="4">
    <source>
        <dbReference type="Proteomes" id="UP001500469"/>
    </source>
</evidence>
<dbReference type="SMART" id="SM00448">
    <property type="entry name" value="REC"/>
    <property type="match status" value="1"/>
</dbReference>
<dbReference type="InterPro" id="IPR001789">
    <property type="entry name" value="Sig_transdc_resp-reg_receiver"/>
</dbReference>
<evidence type="ECO:0000313" key="3">
    <source>
        <dbReference type="EMBL" id="GAA0880823.1"/>
    </source>
</evidence>
<dbReference type="CDD" id="cd17557">
    <property type="entry name" value="REC_Rcp-like"/>
    <property type="match status" value="1"/>
</dbReference>
<dbReference type="Proteomes" id="UP001500469">
    <property type="component" value="Unassembled WGS sequence"/>
</dbReference>
<dbReference type="EMBL" id="BAAAFI010000047">
    <property type="protein sequence ID" value="GAA0880823.1"/>
    <property type="molecule type" value="Genomic_DNA"/>
</dbReference>
<proteinExistence type="predicted"/>
<name>A0ABN1N4F3_9BACT</name>
<protein>
    <submittedName>
        <fullName evidence="3">Response regulator</fullName>
    </submittedName>
</protein>
<evidence type="ECO:0000256" key="1">
    <source>
        <dbReference type="PROSITE-ProRule" id="PRU00169"/>
    </source>
</evidence>
<feature type="domain" description="Response regulatory" evidence="2">
    <location>
        <begin position="6"/>
        <end position="127"/>
    </location>
</feature>
<dbReference type="Pfam" id="PF00072">
    <property type="entry name" value="Response_reg"/>
    <property type="match status" value="1"/>
</dbReference>
<dbReference type="SUPFAM" id="SSF52172">
    <property type="entry name" value="CheY-like"/>
    <property type="match status" value="1"/>
</dbReference>
<reference evidence="3 4" key="1">
    <citation type="journal article" date="2019" name="Int. J. Syst. Evol. Microbiol.">
        <title>The Global Catalogue of Microorganisms (GCM) 10K type strain sequencing project: providing services to taxonomists for standard genome sequencing and annotation.</title>
        <authorList>
            <consortium name="The Broad Institute Genomics Platform"/>
            <consortium name="The Broad Institute Genome Sequencing Center for Infectious Disease"/>
            <person name="Wu L."/>
            <person name="Ma J."/>
        </authorList>
    </citation>
    <scope>NUCLEOTIDE SEQUENCE [LARGE SCALE GENOMIC DNA]</scope>
    <source>
        <strain evidence="3 4">JCM 16112</strain>
    </source>
</reference>
<dbReference type="InterPro" id="IPR052893">
    <property type="entry name" value="TCS_response_regulator"/>
</dbReference>
<evidence type="ECO:0000259" key="2">
    <source>
        <dbReference type="PROSITE" id="PS50110"/>
    </source>
</evidence>
<keyword evidence="1" id="KW-0597">Phosphoprotein</keyword>
<dbReference type="PANTHER" id="PTHR44520">
    <property type="entry name" value="RESPONSE REGULATOR RCP1-RELATED"/>
    <property type="match status" value="1"/>
</dbReference>
<dbReference type="RefSeq" id="WP_343854382.1">
    <property type="nucleotide sequence ID" value="NZ_BAAAFI010000047.1"/>
</dbReference>
<sequence length="131" mass="14870">MKKATHILLVDDDEDDRVLFREALSELPHPTKYDEAVDGADALAILQRVKKSLPDFIFLDLNMPKMNGKTLLMAMKNDAELKEIPVIVLTTSTEDNDRQESLQLGAFSFVTKPPTFGDLRRIISSYLFDRT</sequence>
<dbReference type="InterPro" id="IPR011006">
    <property type="entry name" value="CheY-like_superfamily"/>
</dbReference>
<organism evidence="3 4">
    <name type="scientific">Algoriphagus jejuensis</name>
    <dbReference type="NCBI Taxonomy" id="419934"/>
    <lineage>
        <taxon>Bacteria</taxon>
        <taxon>Pseudomonadati</taxon>
        <taxon>Bacteroidota</taxon>
        <taxon>Cytophagia</taxon>
        <taxon>Cytophagales</taxon>
        <taxon>Cyclobacteriaceae</taxon>
        <taxon>Algoriphagus</taxon>
    </lineage>
</organism>
<keyword evidence="4" id="KW-1185">Reference proteome</keyword>
<dbReference type="PROSITE" id="PS50110">
    <property type="entry name" value="RESPONSE_REGULATORY"/>
    <property type="match status" value="1"/>
</dbReference>
<dbReference type="PANTHER" id="PTHR44520:SF2">
    <property type="entry name" value="RESPONSE REGULATOR RCP1"/>
    <property type="match status" value="1"/>
</dbReference>
<feature type="modified residue" description="4-aspartylphosphate" evidence="1">
    <location>
        <position position="60"/>
    </location>
</feature>
<accession>A0ABN1N4F3</accession>
<gene>
    <name evidence="3" type="ORF">GCM10009119_37930</name>
</gene>
<dbReference type="Gene3D" id="3.40.50.2300">
    <property type="match status" value="1"/>
</dbReference>
<comment type="caution">
    <text evidence="3">The sequence shown here is derived from an EMBL/GenBank/DDBJ whole genome shotgun (WGS) entry which is preliminary data.</text>
</comment>